<keyword evidence="1" id="KW-0472">Membrane</keyword>
<dbReference type="GeneID" id="41594585"/>
<gene>
    <name evidence="2" type="ORF">NCAV_0493</name>
</gene>
<proteinExistence type="predicted"/>
<organism evidence="2 3">
    <name type="scientific">Candidatus Nitrosocaldus cavascurensis</name>
    <dbReference type="NCBI Taxonomy" id="2058097"/>
    <lineage>
        <taxon>Archaea</taxon>
        <taxon>Nitrososphaerota</taxon>
        <taxon>Nitrososphaeria</taxon>
        <taxon>Candidatus Nitrosocaldales</taxon>
        <taxon>Candidatus Nitrosocaldaceae</taxon>
        <taxon>Candidatus Nitrosocaldus</taxon>
    </lineage>
</organism>
<keyword evidence="1" id="KW-0812">Transmembrane</keyword>
<reference evidence="3" key="1">
    <citation type="submission" date="2018-01" db="EMBL/GenBank/DDBJ databases">
        <authorList>
            <person name="Kerou L M."/>
        </authorList>
    </citation>
    <scope>NUCLEOTIDE SEQUENCE [LARGE SCALE GENOMIC DNA]</scope>
    <source>
        <strain evidence="3">SCU2</strain>
    </source>
</reference>
<sequence>MMMKNYSMLAVLAIVAVAAIAAVTPSAYAQTWGRPDSMIIAGLPLIVGLGTGIVYFIVISARRSRR</sequence>
<dbReference type="Proteomes" id="UP000236248">
    <property type="component" value="Chromosome NCAV"/>
</dbReference>
<evidence type="ECO:0000256" key="1">
    <source>
        <dbReference type="SAM" id="Phobius"/>
    </source>
</evidence>
<keyword evidence="3" id="KW-1185">Reference proteome</keyword>
<name>A0A2K5APW7_9ARCH</name>
<keyword evidence="1" id="KW-1133">Transmembrane helix</keyword>
<dbReference type="KEGG" id="ncv:NCAV_0493"/>
<evidence type="ECO:0000313" key="2">
    <source>
        <dbReference type="EMBL" id="SPC33686.1"/>
    </source>
</evidence>
<evidence type="ECO:0000313" key="3">
    <source>
        <dbReference type="Proteomes" id="UP000236248"/>
    </source>
</evidence>
<dbReference type="EMBL" id="LT981265">
    <property type="protein sequence ID" value="SPC33686.1"/>
    <property type="molecule type" value="Genomic_DNA"/>
</dbReference>
<dbReference type="AlphaFoldDB" id="A0A2K5APW7"/>
<protein>
    <submittedName>
        <fullName evidence="2">Uncharacterized protein</fullName>
    </submittedName>
</protein>
<dbReference type="RefSeq" id="WP_103287500.1">
    <property type="nucleotide sequence ID" value="NZ_LT981265.1"/>
</dbReference>
<accession>A0A2K5APW7</accession>
<feature type="transmembrane region" description="Helical" evidence="1">
    <location>
        <begin position="39"/>
        <end position="61"/>
    </location>
</feature>